<feature type="region of interest" description="Disordered" evidence="1">
    <location>
        <begin position="181"/>
        <end position="233"/>
    </location>
</feature>
<evidence type="ECO:0000313" key="3">
    <source>
        <dbReference type="Proteomes" id="UP000218811"/>
    </source>
</evidence>
<reference evidence="2 3" key="1">
    <citation type="journal article" date="2012" name="Science">
        <title>The Paleozoic origin of enzymatic lignin decomposition reconstructed from 31 fungal genomes.</title>
        <authorList>
            <person name="Floudas D."/>
            <person name="Binder M."/>
            <person name="Riley R."/>
            <person name="Barry K."/>
            <person name="Blanchette R.A."/>
            <person name="Henrissat B."/>
            <person name="Martinez A.T."/>
            <person name="Otillar R."/>
            <person name="Spatafora J.W."/>
            <person name="Yadav J.S."/>
            <person name="Aerts A."/>
            <person name="Benoit I."/>
            <person name="Boyd A."/>
            <person name="Carlson A."/>
            <person name="Copeland A."/>
            <person name="Coutinho P.M."/>
            <person name="de Vries R.P."/>
            <person name="Ferreira P."/>
            <person name="Findley K."/>
            <person name="Foster B."/>
            <person name="Gaskell J."/>
            <person name="Glotzer D."/>
            <person name="Gorecki P."/>
            <person name="Heitman J."/>
            <person name="Hesse C."/>
            <person name="Hori C."/>
            <person name="Igarashi K."/>
            <person name="Jurgens J.A."/>
            <person name="Kallen N."/>
            <person name="Kersten P."/>
            <person name="Kohler A."/>
            <person name="Kuees U."/>
            <person name="Kumar T.K.A."/>
            <person name="Kuo A."/>
            <person name="LaButti K."/>
            <person name="Larrondo L.F."/>
            <person name="Lindquist E."/>
            <person name="Ling A."/>
            <person name="Lombard V."/>
            <person name="Lucas S."/>
            <person name="Lundell T."/>
            <person name="Martin R."/>
            <person name="McLaughlin D.J."/>
            <person name="Morgenstern I."/>
            <person name="Morin E."/>
            <person name="Murat C."/>
            <person name="Nagy L.G."/>
            <person name="Nolan M."/>
            <person name="Ohm R.A."/>
            <person name="Patyshakuliyeva A."/>
            <person name="Rokas A."/>
            <person name="Ruiz-Duenas F.J."/>
            <person name="Sabat G."/>
            <person name="Salamov A."/>
            <person name="Samejima M."/>
            <person name="Schmutz J."/>
            <person name="Slot J.C."/>
            <person name="St John F."/>
            <person name="Stenlid J."/>
            <person name="Sun H."/>
            <person name="Sun S."/>
            <person name="Syed K."/>
            <person name="Tsang A."/>
            <person name="Wiebenga A."/>
            <person name="Young D."/>
            <person name="Pisabarro A."/>
            <person name="Eastwood D.C."/>
            <person name="Martin F."/>
            <person name="Cullen D."/>
            <person name="Grigoriev I.V."/>
            <person name="Hibbett D.S."/>
        </authorList>
    </citation>
    <scope>NUCLEOTIDE SEQUENCE [LARGE SCALE GENOMIC DNA]</scope>
    <source>
        <strain evidence="2 3">MD-104</strain>
    </source>
</reference>
<proteinExistence type="predicted"/>
<name>A0A2H3JJG8_WOLCO</name>
<sequence>MLYPAGDAAREEIDFFDYDDDDDGKSGEESNESGFVQEDLDEGGALAMSILQDEHTSVNELRQIRFLFAYDSHFADKGKQTGIKWQSDFELYRRKITLMESERRNSLFCFYNEIVFPGISLGANETAQTQGDVSQPDEDDFDSELRALDQRNAENPTDVNLSIPQVTIPAAENFLQMMPTASSANGSEQALEAPALQSTGKKAKRTRKPNSSRTVESANMHKASGRGRAKRSG</sequence>
<feature type="region of interest" description="Disordered" evidence="1">
    <location>
        <begin position="1"/>
        <end position="35"/>
    </location>
</feature>
<feature type="compositionally biased region" description="Acidic residues" evidence="1">
    <location>
        <begin position="14"/>
        <end position="23"/>
    </location>
</feature>
<feature type="compositionally biased region" description="Basic residues" evidence="1">
    <location>
        <begin position="223"/>
        <end position="233"/>
    </location>
</feature>
<accession>A0A2H3JJG8</accession>
<gene>
    <name evidence="2" type="ORF">WOLCODRAFT_152047</name>
</gene>
<evidence type="ECO:0000256" key="1">
    <source>
        <dbReference type="SAM" id="MobiDB-lite"/>
    </source>
</evidence>
<dbReference type="EMBL" id="KB468124">
    <property type="protein sequence ID" value="PCH41991.1"/>
    <property type="molecule type" value="Genomic_DNA"/>
</dbReference>
<feature type="compositionally biased region" description="Basic residues" evidence="1">
    <location>
        <begin position="201"/>
        <end position="210"/>
    </location>
</feature>
<evidence type="ECO:0000313" key="2">
    <source>
        <dbReference type="EMBL" id="PCH41991.1"/>
    </source>
</evidence>
<organism evidence="2 3">
    <name type="scientific">Wolfiporia cocos (strain MD-104)</name>
    <name type="common">Brown rot fungus</name>
    <dbReference type="NCBI Taxonomy" id="742152"/>
    <lineage>
        <taxon>Eukaryota</taxon>
        <taxon>Fungi</taxon>
        <taxon>Dikarya</taxon>
        <taxon>Basidiomycota</taxon>
        <taxon>Agaricomycotina</taxon>
        <taxon>Agaricomycetes</taxon>
        <taxon>Polyporales</taxon>
        <taxon>Phaeolaceae</taxon>
        <taxon>Wolfiporia</taxon>
    </lineage>
</organism>
<keyword evidence="3" id="KW-1185">Reference proteome</keyword>
<dbReference type="AlphaFoldDB" id="A0A2H3JJG8"/>
<protein>
    <submittedName>
        <fullName evidence="2">Uncharacterized protein</fullName>
    </submittedName>
</protein>
<dbReference type="Proteomes" id="UP000218811">
    <property type="component" value="Unassembled WGS sequence"/>
</dbReference>